<feature type="region of interest" description="Disordered" evidence="1">
    <location>
        <begin position="278"/>
        <end position="298"/>
    </location>
</feature>
<dbReference type="Proteomes" id="UP000587396">
    <property type="component" value="Unassembled WGS sequence"/>
</dbReference>
<dbReference type="Pfam" id="PF04976">
    <property type="entry name" value="DmsC"/>
    <property type="match status" value="1"/>
</dbReference>
<evidence type="ECO:0000313" key="3">
    <source>
        <dbReference type="EMBL" id="MBC2888470.1"/>
    </source>
</evidence>
<feature type="transmembrane region" description="Helical" evidence="2">
    <location>
        <begin position="227"/>
        <end position="245"/>
    </location>
</feature>
<gene>
    <name evidence="3" type="ORF">H7313_03780</name>
</gene>
<keyword evidence="4" id="KW-1185">Reference proteome</keyword>
<feature type="compositionally biased region" description="Basic and acidic residues" evidence="1">
    <location>
        <begin position="281"/>
        <end position="295"/>
    </location>
</feature>
<comment type="caution">
    <text evidence="3">The sequence shown here is derived from an EMBL/GenBank/DDBJ whole genome shotgun (WGS) entry which is preliminary data.</text>
</comment>
<keyword evidence="2" id="KW-0472">Membrane</keyword>
<dbReference type="GO" id="GO:0009389">
    <property type="term" value="F:dimethyl sulfoxide reductase activity"/>
    <property type="evidence" value="ECO:0007669"/>
    <property type="project" value="TreeGrafter"/>
</dbReference>
<feature type="transmembrane region" description="Helical" evidence="2">
    <location>
        <begin position="12"/>
        <end position="36"/>
    </location>
</feature>
<dbReference type="PANTHER" id="PTHR38095">
    <property type="entry name" value="ANAEROBIC DIMETHYL SULFOXIDE REDUCTASE CHAIN YNFH"/>
    <property type="match status" value="1"/>
</dbReference>
<dbReference type="AlphaFoldDB" id="A0A842JHC3"/>
<keyword evidence="2" id="KW-1133">Transmembrane helix</keyword>
<feature type="transmembrane region" description="Helical" evidence="2">
    <location>
        <begin position="149"/>
        <end position="172"/>
    </location>
</feature>
<dbReference type="GO" id="GO:0005886">
    <property type="term" value="C:plasma membrane"/>
    <property type="evidence" value="ECO:0007669"/>
    <property type="project" value="TreeGrafter"/>
</dbReference>
<evidence type="ECO:0000256" key="1">
    <source>
        <dbReference type="SAM" id="MobiDB-lite"/>
    </source>
</evidence>
<sequence length="336" mass="33932">MDLAYLQLPLVFFTAAAPMSSGAFIGLAIAFATTRFSAEELGRIDRWTLLPLAILAASFVAVLAFSFAPQSALLAIQGVGLGSLGFVAVMAVLFAVAALVYWVVAMVGKLADGVRKVYVGFLGVLAVVLSVAIGVAYSLSDVSTWASPVVPLGFAGFCVVGGVPLGMFVVAAARALPTARATRFGSIALISAFVGAVVSIFAVTVLMMNAQATAAAVLPGVDFLPGAWVYLVVSIVGFVAVLACMRGSLGGGRSSAPLGSTAGVSAMPWNSLDDAPVGDPARTDSVRTDAAHVRDTTGAGESTAATASSVGLLALGNVAVLVALVAARVLFYALQI</sequence>
<dbReference type="GO" id="GO:0009390">
    <property type="term" value="C:dimethyl sulfoxide reductase complex"/>
    <property type="evidence" value="ECO:0007669"/>
    <property type="project" value="TreeGrafter"/>
</dbReference>
<feature type="transmembrane region" description="Helical" evidence="2">
    <location>
        <begin position="48"/>
        <end position="68"/>
    </location>
</feature>
<dbReference type="PANTHER" id="PTHR38095:SF2">
    <property type="entry name" value="ANAEROBIC DIMETHYL SULFOXIDE REDUCTASE CHAIN C"/>
    <property type="match status" value="1"/>
</dbReference>
<feature type="transmembrane region" description="Helical" evidence="2">
    <location>
        <begin position="80"/>
        <end position="105"/>
    </location>
</feature>
<feature type="transmembrane region" description="Helical" evidence="2">
    <location>
        <begin position="312"/>
        <end position="334"/>
    </location>
</feature>
<name>A0A842JHC3_9ACTN</name>
<organism evidence="3 4">
    <name type="scientific">Gordonibacter massiliensis</name>
    <name type="common">ex Traore et al. 2017</name>
    <dbReference type="NCBI Taxonomy" id="1841863"/>
    <lineage>
        <taxon>Bacteria</taxon>
        <taxon>Bacillati</taxon>
        <taxon>Actinomycetota</taxon>
        <taxon>Coriobacteriia</taxon>
        <taxon>Eggerthellales</taxon>
        <taxon>Eggerthellaceae</taxon>
        <taxon>Gordonibacter</taxon>
    </lineage>
</organism>
<evidence type="ECO:0000313" key="4">
    <source>
        <dbReference type="Proteomes" id="UP000587396"/>
    </source>
</evidence>
<dbReference type="InterPro" id="IPR007059">
    <property type="entry name" value="DmsC"/>
</dbReference>
<dbReference type="EMBL" id="JACMSE010000002">
    <property type="protein sequence ID" value="MBC2888470.1"/>
    <property type="molecule type" value="Genomic_DNA"/>
</dbReference>
<keyword evidence="2" id="KW-0812">Transmembrane</keyword>
<feature type="transmembrane region" description="Helical" evidence="2">
    <location>
        <begin position="117"/>
        <end position="137"/>
    </location>
</feature>
<evidence type="ECO:0000256" key="2">
    <source>
        <dbReference type="SAM" id="Phobius"/>
    </source>
</evidence>
<protein>
    <submittedName>
        <fullName evidence="3">Dimethyl sulfoxide reductase anchor subunit</fullName>
    </submittedName>
</protein>
<accession>A0A842JHC3</accession>
<feature type="transmembrane region" description="Helical" evidence="2">
    <location>
        <begin position="184"/>
        <end position="207"/>
    </location>
</feature>
<dbReference type="RefSeq" id="WP_185904451.1">
    <property type="nucleotide sequence ID" value="NZ_JACMSE010000002.1"/>
</dbReference>
<dbReference type="GO" id="GO:0019645">
    <property type="term" value="P:anaerobic electron transport chain"/>
    <property type="evidence" value="ECO:0007669"/>
    <property type="project" value="InterPro"/>
</dbReference>
<proteinExistence type="predicted"/>
<reference evidence="3 4" key="1">
    <citation type="submission" date="2020-08" db="EMBL/GenBank/DDBJ databases">
        <authorList>
            <person name="Liu C."/>
            <person name="Sun Q."/>
        </authorList>
    </citation>
    <scope>NUCLEOTIDE SEQUENCE [LARGE SCALE GENOMIC DNA]</scope>
    <source>
        <strain evidence="3 4">N22</strain>
    </source>
</reference>